<evidence type="ECO:0000256" key="6">
    <source>
        <dbReference type="ARBA" id="ARBA00047334"/>
    </source>
</evidence>
<evidence type="ECO:0000256" key="3">
    <source>
        <dbReference type="ARBA" id="ARBA00022723"/>
    </source>
</evidence>
<evidence type="ECO:0000256" key="2">
    <source>
        <dbReference type="ARBA" id="ARBA00022679"/>
    </source>
</evidence>
<dbReference type="GO" id="GO:0005737">
    <property type="term" value="C:cytoplasm"/>
    <property type="evidence" value="ECO:0007669"/>
    <property type="project" value="TreeGrafter"/>
</dbReference>
<keyword evidence="2 9" id="KW-0808">Transferase</keyword>
<evidence type="ECO:0000256" key="11">
    <source>
        <dbReference type="RuleBase" id="RU004253"/>
    </source>
</evidence>
<feature type="domain" description="Thiamine phosphate synthase/TenI" evidence="12">
    <location>
        <begin position="15"/>
        <end position="198"/>
    </location>
</feature>
<evidence type="ECO:0000256" key="5">
    <source>
        <dbReference type="ARBA" id="ARBA00022977"/>
    </source>
</evidence>
<reference evidence="13 14" key="1">
    <citation type="submission" date="2016-01" db="EMBL/GenBank/DDBJ databases">
        <title>Draft Genome Sequences of Seven Thermophilic Sporeformers Isolated from Foods.</title>
        <authorList>
            <person name="Berendsen E.M."/>
            <person name="Wells-Bennik M.H."/>
            <person name="Krawcyk A.O."/>
            <person name="De Jong A."/>
            <person name="Holsappel S."/>
            <person name="Eijlander R.T."/>
            <person name="Kuipers O.P."/>
        </authorList>
    </citation>
    <scope>NUCLEOTIDE SEQUENCE [LARGE SCALE GENOMIC DNA]</scope>
    <source>
        <strain evidence="13 14">B4135</strain>
    </source>
</reference>
<dbReference type="PANTHER" id="PTHR20857">
    <property type="entry name" value="THIAMINE-PHOSPHATE PYROPHOSPHORYLASE"/>
    <property type="match status" value="1"/>
</dbReference>
<evidence type="ECO:0000256" key="1">
    <source>
        <dbReference type="ARBA" id="ARBA00005165"/>
    </source>
</evidence>
<dbReference type="UniPathway" id="UPA00060">
    <property type="reaction ID" value="UER00141"/>
</dbReference>
<dbReference type="InterPro" id="IPR022998">
    <property type="entry name" value="ThiamineP_synth_TenI"/>
</dbReference>
<dbReference type="GO" id="GO:0004789">
    <property type="term" value="F:thiamine-phosphate diphosphorylase activity"/>
    <property type="evidence" value="ECO:0007669"/>
    <property type="project" value="UniProtKB-UniRule"/>
</dbReference>
<feature type="binding site" evidence="9">
    <location>
        <position position="117"/>
    </location>
    <ligand>
        <name>4-amino-2-methyl-5-(diphosphooxymethyl)pyrimidine</name>
        <dbReference type="ChEBI" id="CHEBI:57841"/>
    </ligand>
</feature>
<comment type="function">
    <text evidence="9">Condenses 4-methyl-5-(beta-hydroxyethyl)thiazole monophosphate (THZ-P) and 2-methyl-4-amino-5-hydroxymethyl pyrimidine pyrophosphate (HMP-PP) to form thiamine monophosphate (TMP).</text>
</comment>
<sequence length="221" mass="23631">MKRMNEKALREALKLYFVMGSANCREEPAEVLKKAIAGGITMFQFREKGKGALTGAEKFALAEELHYICKKAGIPFIVDDDIPLALALNADGVHIGQEDDPIERAREKIGDRILGVSVHRAEEAKAAIEKGADYLGVGPIFPTKTKEDARSAIGTGLIRKLRSEGYTIPMVGIGGIQPENAASVMEAGADGVAVISAISAAENVIQAAKTLKECVLLKSKR</sequence>
<feature type="binding site" evidence="9">
    <location>
        <position position="80"/>
    </location>
    <ligand>
        <name>Mg(2+)</name>
        <dbReference type="ChEBI" id="CHEBI:18420"/>
    </ligand>
</feature>
<dbReference type="EC" id="2.5.1.3" evidence="9"/>
<dbReference type="Gene3D" id="3.20.20.70">
    <property type="entry name" value="Aldolase class I"/>
    <property type="match status" value="1"/>
</dbReference>
<feature type="binding site" evidence="9">
    <location>
        <position position="99"/>
    </location>
    <ligand>
        <name>Mg(2+)</name>
        <dbReference type="ChEBI" id="CHEBI:18420"/>
    </ligand>
</feature>
<comment type="catalytic activity">
    <reaction evidence="7 9 10">
        <text>2-(2-carboxy-4-methylthiazol-5-yl)ethyl phosphate + 4-amino-2-methyl-5-(diphosphooxymethyl)pyrimidine + 2 H(+) = thiamine phosphate + CO2 + diphosphate</text>
        <dbReference type="Rhea" id="RHEA:47848"/>
        <dbReference type="ChEBI" id="CHEBI:15378"/>
        <dbReference type="ChEBI" id="CHEBI:16526"/>
        <dbReference type="ChEBI" id="CHEBI:33019"/>
        <dbReference type="ChEBI" id="CHEBI:37575"/>
        <dbReference type="ChEBI" id="CHEBI:57841"/>
        <dbReference type="ChEBI" id="CHEBI:62890"/>
        <dbReference type="EC" id="2.5.1.3"/>
    </reaction>
</comment>
<keyword evidence="4 9" id="KW-0460">Magnesium</keyword>
<feature type="binding site" evidence="9">
    <location>
        <position position="79"/>
    </location>
    <ligand>
        <name>4-amino-2-methyl-5-(diphosphooxymethyl)pyrimidine</name>
        <dbReference type="ChEBI" id="CHEBI:57841"/>
    </ligand>
</feature>
<dbReference type="PANTHER" id="PTHR20857:SF15">
    <property type="entry name" value="THIAMINE-PHOSPHATE SYNTHASE"/>
    <property type="match status" value="1"/>
</dbReference>
<dbReference type="SUPFAM" id="SSF51391">
    <property type="entry name" value="Thiamin phosphate synthase"/>
    <property type="match status" value="1"/>
</dbReference>
<dbReference type="AlphaFoldDB" id="A0A150M9J6"/>
<dbReference type="InterPro" id="IPR034291">
    <property type="entry name" value="TMP_synthase"/>
</dbReference>
<comment type="catalytic activity">
    <reaction evidence="6 9 10">
        <text>4-methyl-5-(2-phosphooxyethyl)-thiazole + 4-amino-2-methyl-5-(diphosphooxymethyl)pyrimidine + H(+) = thiamine phosphate + diphosphate</text>
        <dbReference type="Rhea" id="RHEA:22328"/>
        <dbReference type="ChEBI" id="CHEBI:15378"/>
        <dbReference type="ChEBI" id="CHEBI:33019"/>
        <dbReference type="ChEBI" id="CHEBI:37575"/>
        <dbReference type="ChEBI" id="CHEBI:57841"/>
        <dbReference type="ChEBI" id="CHEBI:58296"/>
        <dbReference type="EC" id="2.5.1.3"/>
    </reaction>
</comment>
<protein>
    <recommendedName>
        <fullName evidence="9">Thiamine-phosphate synthase</fullName>
        <shortName evidence="9">TP synthase</shortName>
        <shortName evidence="9">TPS</shortName>
        <ecNumber evidence="9">2.5.1.3</ecNumber>
    </recommendedName>
    <alternativeName>
        <fullName evidence="9">Thiamine-phosphate pyrophosphorylase</fullName>
        <shortName evidence="9">TMP pyrophosphorylase</shortName>
        <shortName evidence="9">TMP-PPase</shortName>
    </alternativeName>
</protein>
<feature type="binding site" evidence="9">
    <location>
        <position position="146"/>
    </location>
    <ligand>
        <name>4-amino-2-methyl-5-(diphosphooxymethyl)pyrimidine</name>
        <dbReference type="ChEBI" id="CHEBI:57841"/>
    </ligand>
</feature>
<feature type="binding site" evidence="9">
    <location>
        <begin position="44"/>
        <end position="48"/>
    </location>
    <ligand>
        <name>4-amino-2-methyl-5-(diphosphooxymethyl)pyrimidine</name>
        <dbReference type="ChEBI" id="CHEBI:57841"/>
    </ligand>
</feature>
<dbReference type="PATRIC" id="fig|301148.3.peg.2231"/>
<dbReference type="CDD" id="cd00564">
    <property type="entry name" value="TMP_TenI"/>
    <property type="match status" value="1"/>
</dbReference>
<comment type="pathway">
    <text evidence="1 9 11">Cofactor biosynthesis; thiamine diphosphate biosynthesis; thiamine phosphate from 4-amino-2-methyl-5-diphosphomethylpyrimidine and 4-methyl-5-(2-phosphoethyl)-thiazole: step 1/1.</text>
</comment>
<evidence type="ECO:0000256" key="10">
    <source>
        <dbReference type="RuleBase" id="RU003826"/>
    </source>
</evidence>
<evidence type="ECO:0000256" key="4">
    <source>
        <dbReference type="ARBA" id="ARBA00022842"/>
    </source>
</evidence>
<dbReference type="OrthoDB" id="9812206at2"/>
<evidence type="ECO:0000313" key="13">
    <source>
        <dbReference type="EMBL" id="KYD21250.1"/>
    </source>
</evidence>
<dbReference type="EMBL" id="LQYT01000021">
    <property type="protein sequence ID" value="KYD21250.1"/>
    <property type="molecule type" value="Genomic_DNA"/>
</dbReference>
<feature type="binding site" evidence="9">
    <location>
        <position position="175"/>
    </location>
    <ligand>
        <name>2-[(2R,5Z)-2-carboxy-4-methylthiazol-5(2H)-ylidene]ethyl phosphate</name>
        <dbReference type="ChEBI" id="CHEBI:62899"/>
    </ligand>
</feature>
<evidence type="ECO:0000256" key="7">
    <source>
        <dbReference type="ARBA" id="ARBA00047851"/>
    </source>
</evidence>
<accession>A0A150M9J6</accession>
<feature type="binding site" evidence="9">
    <location>
        <begin position="143"/>
        <end position="145"/>
    </location>
    <ligand>
        <name>2-[(2R,5Z)-2-carboxy-4-methylthiazol-5(2H)-ylidene]ethyl phosphate</name>
        <dbReference type="ChEBI" id="CHEBI:62899"/>
    </ligand>
</feature>
<dbReference type="FunFam" id="3.20.20.70:FF:000096">
    <property type="entry name" value="Thiamine-phosphate synthase"/>
    <property type="match status" value="1"/>
</dbReference>
<evidence type="ECO:0000256" key="9">
    <source>
        <dbReference type="HAMAP-Rule" id="MF_00097"/>
    </source>
</evidence>
<proteinExistence type="inferred from homology"/>
<dbReference type="Proteomes" id="UP000075683">
    <property type="component" value="Unassembled WGS sequence"/>
</dbReference>
<evidence type="ECO:0000313" key="14">
    <source>
        <dbReference type="Proteomes" id="UP000075683"/>
    </source>
</evidence>
<organism evidence="13 14">
    <name type="scientific">Caldibacillus debilis</name>
    <dbReference type="NCBI Taxonomy" id="301148"/>
    <lineage>
        <taxon>Bacteria</taxon>
        <taxon>Bacillati</taxon>
        <taxon>Bacillota</taxon>
        <taxon>Bacilli</taxon>
        <taxon>Bacillales</taxon>
        <taxon>Bacillaceae</taxon>
        <taxon>Caldibacillus</taxon>
    </lineage>
</organism>
<comment type="catalytic activity">
    <reaction evidence="8 9 10">
        <text>2-[(2R,5Z)-2-carboxy-4-methylthiazol-5(2H)-ylidene]ethyl phosphate + 4-amino-2-methyl-5-(diphosphooxymethyl)pyrimidine + 2 H(+) = thiamine phosphate + CO2 + diphosphate</text>
        <dbReference type="Rhea" id="RHEA:47844"/>
        <dbReference type="ChEBI" id="CHEBI:15378"/>
        <dbReference type="ChEBI" id="CHEBI:16526"/>
        <dbReference type="ChEBI" id="CHEBI:33019"/>
        <dbReference type="ChEBI" id="CHEBI:37575"/>
        <dbReference type="ChEBI" id="CHEBI:57841"/>
        <dbReference type="ChEBI" id="CHEBI:62899"/>
        <dbReference type="EC" id="2.5.1.3"/>
    </reaction>
</comment>
<name>A0A150M9J6_9BACI</name>
<evidence type="ECO:0000259" key="12">
    <source>
        <dbReference type="Pfam" id="PF02581"/>
    </source>
</evidence>
<feature type="binding site" evidence="9">
    <location>
        <begin position="195"/>
        <end position="196"/>
    </location>
    <ligand>
        <name>2-[(2R,5Z)-2-carboxy-4-methylthiazol-5(2H)-ylidene]ethyl phosphate</name>
        <dbReference type="ChEBI" id="CHEBI:62899"/>
    </ligand>
</feature>
<keyword evidence="5 9" id="KW-0784">Thiamine biosynthesis</keyword>
<dbReference type="GO" id="GO:0009229">
    <property type="term" value="P:thiamine diphosphate biosynthetic process"/>
    <property type="evidence" value="ECO:0007669"/>
    <property type="project" value="UniProtKB-UniRule"/>
</dbReference>
<dbReference type="STRING" id="301148.B4135_0585"/>
<comment type="similarity">
    <text evidence="9 10">Belongs to the thiamine-phosphate synthase family.</text>
</comment>
<dbReference type="NCBIfam" id="TIGR00693">
    <property type="entry name" value="thiE"/>
    <property type="match status" value="1"/>
</dbReference>
<dbReference type="InterPro" id="IPR013785">
    <property type="entry name" value="Aldolase_TIM"/>
</dbReference>
<comment type="cofactor">
    <cofactor evidence="9">
        <name>Mg(2+)</name>
        <dbReference type="ChEBI" id="CHEBI:18420"/>
    </cofactor>
    <text evidence="9">Binds 1 Mg(2+) ion per subunit.</text>
</comment>
<dbReference type="HAMAP" id="MF_00097">
    <property type="entry name" value="TMP_synthase"/>
    <property type="match status" value="1"/>
</dbReference>
<dbReference type="GO" id="GO:0009228">
    <property type="term" value="P:thiamine biosynthetic process"/>
    <property type="evidence" value="ECO:0007669"/>
    <property type="project" value="UniProtKB-KW"/>
</dbReference>
<dbReference type="Pfam" id="PF02581">
    <property type="entry name" value="TMP-TENI"/>
    <property type="match status" value="1"/>
</dbReference>
<dbReference type="InterPro" id="IPR036206">
    <property type="entry name" value="ThiamineP_synth_sf"/>
</dbReference>
<keyword evidence="3 9" id="KW-0479">Metal-binding</keyword>
<dbReference type="GO" id="GO:0000287">
    <property type="term" value="F:magnesium ion binding"/>
    <property type="evidence" value="ECO:0007669"/>
    <property type="project" value="UniProtKB-UniRule"/>
</dbReference>
<evidence type="ECO:0000256" key="8">
    <source>
        <dbReference type="ARBA" id="ARBA00047883"/>
    </source>
</evidence>
<gene>
    <name evidence="9" type="primary">thiE</name>
    <name evidence="13" type="ORF">B4135_0585</name>
</gene>
<comment type="caution">
    <text evidence="13">The sequence shown here is derived from an EMBL/GenBank/DDBJ whole genome shotgun (WGS) entry which is preliminary data.</text>
</comment>